<dbReference type="EMBL" id="KV748659">
    <property type="protein sequence ID" value="OCL13870.1"/>
    <property type="molecule type" value="Genomic_DNA"/>
</dbReference>
<accession>A0A8E2FB18</accession>
<dbReference type="Pfam" id="PF23155">
    <property type="entry name" value="DUF7053"/>
    <property type="match status" value="1"/>
</dbReference>
<evidence type="ECO:0000259" key="1">
    <source>
        <dbReference type="Pfam" id="PF23155"/>
    </source>
</evidence>
<gene>
    <name evidence="2" type="ORF">AOQ84DRAFT_351787</name>
</gene>
<evidence type="ECO:0000313" key="3">
    <source>
        <dbReference type="Proteomes" id="UP000250140"/>
    </source>
</evidence>
<dbReference type="InterPro" id="IPR055481">
    <property type="entry name" value="DUF7053"/>
</dbReference>
<organism evidence="2 3">
    <name type="scientific">Glonium stellatum</name>
    <dbReference type="NCBI Taxonomy" id="574774"/>
    <lineage>
        <taxon>Eukaryota</taxon>
        <taxon>Fungi</taxon>
        <taxon>Dikarya</taxon>
        <taxon>Ascomycota</taxon>
        <taxon>Pezizomycotina</taxon>
        <taxon>Dothideomycetes</taxon>
        <taxon>Pleosporomycetidae</taxon>
        <taxon>Gloniales</taxon>
        <taxon>Gloniaceae</taxon>
        <taxon>Glonium</taxon>
    </lineage>
</organism>
<reference evidence="2 3" key="1">
    <citation type="journal article" date="2016" name="Nat. Commun.">
        <title>Ectomycorrhizal ecology is imprinted in the genome of the dominant symbiotic fungus Cenococcum geophilum.</title>
        <authorList>
            <consortium name="DOE Joint Genome Institute"/>
            <person name="Peter M."/>
            <person name="Kohler A."/>
            <person name="Ohm R.A."/>
            <person name="Kuo A."/>
            <person name="Krutzmann J."/>
            <person name="Morin E."/>
            <person name="Arend M."/>
            <person name="Barry K.W."/>
            <person name="Binder M."/>
            <person name="Choi C."/>
            <person name="Clum A."/>
            <person name="Copeland A."/>
            <person name="Grisel N."/>
            <person name="Haridas S."/>
            <person name="Kipfer T."/>
            <person name="LaButti K."/>
            <person name="Lindquist E."/>
            <person name="Lipzen A."/>
            <person name="Maire R."/>
            <person name="Meier B."/>
            <person name="Mihaltcheva S."/>
            <person name="Molinier V."/>
            <person name="Murat C."/>
            <person name="Poggeler S."/>
            <person name="Quandt C.A."/>
            <person name="Sperisen C."/>
            <person name="Tritt A."/>
            <person name="Tisserant E."/>
            <person name="Crous P.W."/>
            <person name="Henrissat B."/>
            <person name="Nehls U."/>
            <person name="Egli S."/>
            <person name="Spatafora J.W."/>
            <person name="Grigoriev I.V."/>
            <person name="Martin F.M."/>
        </authorList>
    </citation>
    <scope>NUCLEOTIDE SEQUENCE [LARGE SCALE GENOMIC DNA]</scope>
    <source>
        <strain evidence="2 3">CBS 207.34</strain>
    </source>
</reference>
<keyword evidence="3" id="KW-1185">Reference proteome</keyword>
<dbReference type="AlphaFoldDB" id="A0A8E2FB18"/>
<sequence>MSRKSHSFRVAHPLPPSLSPGTAIAALHLHSKTLTLHPLVVSFKEIPTDTVAV</sequence>
<name>A0A8E2FB18_9PEZI</name>
<dbReference type="Proteomes" id="UP000250140">
    <property type="component" value="Unassembled WGS sequence"/>
</dbReference>
<feature type="domain" description="DUF7053" evidence="1">
    <location>
        <begin position="3"/>
        <end position="48"/>
    </location>
</feature>
<protein>
    <recommendedName>
        <fullName evidence="1">DUF7053 domain-containing protein</fullName>
    </recommendedName>
</protein>
<evidence type="ECO:0000313" key="2">
    <source>
        <dbReference type="EMBL" id="OCL13870.1"/>
    </source>
</evidence>
<proteinExistence type="predicted"/>